<dbReference type="CDD" id="cd06163">
    <property type="entry name" value="S2P-M50_PDZ_RseP-like"/>
    <property type="match status" value="1"/>
</dbReference>
<dbReference type="EMBL" id="KT007082">
    <property type="protein sequence ID" value="AKQ05607.1"/>
    <property type="molecule type" value="Genomic_DNA"/>
</dbReference>
<sequence>MEVALIGILFLIILVIGHEFGHFFAAKLFGLRVDEFGFGFPPRIFSRKRGETRYSVNLLPFGGFVKIHGEHPKDGEKLEEPERSFTHQSTYRRSVIIVAGAFMNFLIGWIALCLVFAIGVENRVVIDRVMPGSPASAIGLMSGQEIEGFNSAEEFVNFVENNKGKEVSINGTVVTPRENPPAGEGALGVVVTDVGIEKQGIFKSIWSGLTSAILTTGLITKSFAGFIGGIFSGNFTVVDQVTGPVGVFNLLGDVSALGFTPLVQLLALISLNLVVINLVPFPALDGGRLLSIMVEKIIGRRLSEKFEIFANAIGLAVLLLLMVVVTIKDIINIF</sequence>
<keyword evidence="6 13" id="KW-0378">Hydrolase</keyword>
<feature type="domain" description="Peptidase M50" evidence="12">
    <location>
        <begin position="7"/>
        <end position="321"/>
    </location>
</feature>
<evidence type="ECO:0000313" key="13">
    <source>
        <dbReference type="EMBL" id="AKQ05607.1"/>
    </source>
</evidence>
<proteinExistence type="inferred from homology"/>
<evidence type="ECO:0000256" key="11">
    <source>
        <dbReference type="SAM" id="Phobius"/>
    </source>
</evidence>
<dbReference type="InterPro" id="IPR008915">
    <property type="entry name" value="Peptidase_M50"/>
</dbReference>
<keyword evidence="8 11" id="KW-1133">Transmembrane helix</keyword>
<feature type="transmembrane region" description="Helical" evidence="11">
    <location>
        <begin position="95"/>
        <end position="120"/>
    </location>
</feature>
<reference evidence="13" key="1">
    <citation type="journal article" date="2015" name="ISME J.">
        <title>Aquifer environment selects for microbial species cohorts in sediment and groundwater.</title>
        <authorList>
            <person name="Hug L.A."/>
            <person name="Thomas B.C."/>
            <person name="Brown C.T."/>
            <person name="Frischkorn K.R."/>
            <person name="Williams K.H."/>
            <person name="Tringe S.G."/>
            <person name="Banfield J.F."/>
        </authorList>
    </citation>
    <scope>NUCLEOTIDE SEQUENCE</scope>
</reference>
<dbReference type="GO" id="GO:0004222">
    <property type="term" value="F:metalloendopeptidase activity"/>
    <property type="evidence" value="ECO:0007669"/>
    <property type="project" value="InterPro"/>
</dbReference>
<keyword evidence="7" id="KW-0862">Zinc</keyword>
<name>A0A0H4TG07_9BACT</name>
<evidence type="ECO:0000256" key="10">
    <source>
        <dbReference type="ARBA" id="ARBA00023136"/>
    </source>
</evidence>
<comment type="subcellular location">
    <subcellularLocation>
        <location evidence="2">Membrane</location>
        <topology evidence="2">Multi-pass membrane protein</topology>
    </subcellularLocation>
</comment>
<dbReference type="PANTHER" id="PTHR42837:SF2">
    <property type="entry name" value="MEMBRANE METALLOPROTEASE ARASP2, CHLOROPLASTIC-RELATED"/>
    <property type="match status" value="1"/>
</dbReference>
<evidence type="ECO:0000256" key="5">
    <source>
        <dbReference type="ARBA" id="ARBA00022692"/>
    </source>
</evidence>
<evidence type="ECO:0000256" key="7">
    <source>
        <dbReference type="ARBA" id="ARBA00022833"/>
    </source>
</evidence>
<protein>
    <submittedName>
        <fullName evidence="13">Membrane-associated zinc metalloprotease, regulator of sigma E protease</fullName>
        <ecNumber evidence="13">3.4.24.-</ecNumber>
    </submittedName>
</protein>
<organism evidence="13">
    <name type="scientific">uncultured Parcubacteria bacterium Rifle_16ft_4_minimus_23790</name>
    <dbReference type="NCBI Taxonomy" id="1665136"/>
    <lineage>
        <taxon>Bacteria</taxon>
        <taxon>Candidatus Parcubacteria</taxon>
        <taxon>environmental samples</taxon>
    </lineage>
</organism>
<comment type="similarity">
    <text evidence="3">Belongs to the peptidase M50B family.</text>
</comment>
<dbReference type="EC" id="3.4.24.-" evidence="13"/>
<dbReference type="InterPro" id="IPR004387">
    <property type="entry name" value="Pept_M50_Zn"/>
</dbReference>
<dbReference type="Pfam" id="PF02163">
    <property type="entry name" value="Peptidase_M50"/>
    <property type="match status" value="1"/>
</dbReference>
<keyword evidence="9 13" id="KW-0482">Metalloprotease</keyword>
<evidence type="ECO:0000259" key="12">
    <source>
        <dbReference type="Pfam" id="PF02163"/>
    </source>
</evidence>
<evidence type="ECO:0000256" key="3">
    <source>
        <dbReference type="ARBA" id="ARBA00007931"/>
    </source>
</evidence>
<comment type="cofactor">
    <cofactor evidence="1">
        <name>Zn(2+)</name>
        <dbReference type="ChEBI" id="CHEBI:29105"/>
    </cofactor>
</comment>
<dbReference type="AlphaFoldDB" id="A0A0H4TG07"/>
<evidence type="ECO:0000256" key="6">
    <source>
        <dbReference type="ARBA" id="ARBA00022801"/>
    </source>
</evidence>
<evidence type="ECO:0000256" key="4">
    <source>
        <dbReference type="ARBA" id="ARBA00022670"/>
    </source>
</evidence>
<feature type="transmembrane region" description="Helical" evidence="11">
    <location>
        <begin position="205"/>
        <end position="231"/>
    </location>
</feature>
<keyword evidence="5 11" id="KW-0812">Transmembrane</keyword>
<feature type="transmembrane region" description="Helical" evidence="11">
    <location>
        <begin position="265"/>
        <end position="287"/>
    </location>
</feature>
<dbReference type="GO" id="GO:0006508">
    <property type="term" value="P:proteolysis"/>
    <property type="evidence" value="ECO:0007669"/>
    <property type="project" value="UniProtKB-KW"/>
</dbReference>
<keyword evidence="4 13" id="KW-0645">Protease</keyword>
<dbReference type="PANTHER" id="PTHR42837">
    <property type="entry name" value="REGULATOR OF SIGMA-E PROTEASE RSEP"/>
    <property type="match status" value="1"/>
</dbReference>
<keyword evidence="10 11" id="KW-0472">Membrane</keyword>
<evidence type="ECO:0000256" key="9">
    <source>
        <dbReference type="ARBA" id="ARBA00023049"/>
    </source>
</evidence>
<accession>A0A0H4TG07</accession>
<evidence type="ECO:0000256" key="1">
    <source>
        <dbReference type="ARBA" id="ARBA00001947"/>
    </source>
</evidence>
<dbReference type="InterPro" id="IPR036034">
    <property type="entry name" value="PDZ_sf"/>
</dbReference>
<evidence type="ECO:0000256" key="8">
    <source>
        <dbReference type="ARBA" id="ARBA00022989"/>
    </source>
</evidence>
<feature type="transmembrane region" description="Helical" evidence="11">
    <location>
        <begin position="308"/>
        <end position="327"/>
    </location>
</feature>
<dbReference type="GO" id="GO:0016020">
    <property type="term" value="C:membrane"/>
    <property type="evidence" value="ECO:0007669"/>
    <property type="project" value="UniProtKB-SubCell"/>
</dbReference>
<dbReference type="SUPFAM" id="SSF50156">
    <property type="entry name" value="PDZ domain-like"/>
    <property type="match status" value="1"/>
</dbReference>
<evidence type="ECO:0000256" key="2">
    <source>
        <dbReference type="ARBA" id="ARBA00004141"/>
    </source>
</evidence>
<dbReference type="Gene3D" id="2.30.42.10">
    <property type="match status" value="1"/>
</dbReference>